<dbReference type="Gene3D" id="1.20.120.520">
    <property type="entry name" value="nmb1532 protein domain like"/>
    <property type="match status" value="1"/>
</dbReference>
<evidence type="ECO:0000313" key="3">
    <source>
        <dbReference type="Proteomes" id="UP000469385"/>
    </source>
</evidence>
<dbReference type="EMBL" id="WSEL01000009">
    <property type="protein sequence ID" value="MVQ30801.1"/>
    <property type="molecule type" value="Genomic_DNA"/>
</dbReference>
<dbReference type="AlphaFoldDB" id="A0A6N8IV32"/>
<dbReference type="Proteomes" id="UP000469385">
    <property type="component" value="Unassembled WGS sequence"/>
</dbReference>
<sequence>MNHESLRIIRDEHAGVAAVLRSLVSMVAQGPQDCPLRFFDVMRAMLYYIDEYPERLHHPKESDLLFPKLARARPELMPLIQRLESDHLQGESRVRDLQHLLLGWELMGESQREPFAARLRQYATFYLDHMRLEEEHLLPAAEAVLTEADWAELDEAFARNHDPLAGADSAAMDRLFTRIVRTAPAPIGLGPALHLDDEEKRGMAQGQLPPVHGHHAA</sequence>
<dbReference type="PANTHER" id="PTHR39966:SF1">
    <property type="entry name" value="HEMERYTHRIN-LIKE DOMAIN-CONTAINING PROTEIN"/>
    <property type="match status" value="1"/>
</dbReference>
<feature type="domain" description="Hemerythrin-like" evidence="1">
    <location>
        <begin position="6"/>
        <end position="141"/>
    </location>
</feature>
<proteinExistence type="predicted"/>
<keyword evidence="3" id="KW-1185">Reference proteome</keyword>
<dbReference type="RefSeq" id="WP_157398916.1">
    <property type="nucleotide sequence ID" value="NZ_WSEL01000009.1"/>
</dbReference>
<organism evidence="2 3">
    <name type="scientific">Ramlibacter pinisoli</name>
    <dbReference type="NCBI Taxonomy" id="2682844"/>
    <lineage>
        <taxon>Bacteria</taxon>
        <taxon>Pseudomonadati</taxon>
        <taxon>Pseudomonadota</taxon>
        <taxon>Betaproteobacteria</taxon>
        <taxon>Burkholderiales</taxon>
        <taxon>Comamonadaceae</taxon>
        <taxon>Ramlibacter</taxon>
    </lineage>
</organism>
<gene>
    <name evidence="2" type="ORF">GON04_15175</name>
</gene>
<dbReference type="CDD" id="cd12108">
    <property type="entry name" value="Hr-like"/>
    <property type="match status" value="1"/>
</dbReference>
<dbReference type="GO" id="GO:0005886">
    <property type="term" value="C:plasma membrane"/>
    <property type="evidence" value="ECO:0007669"/>
    <property type="project" value="TreeGrafter"/>
</dbReference>
<evidence type="ECO:0000313" key="2">
    <source>
        <dbReference type="EMBL" id="MVQ30801.1"/>
    </source>
</evidence>
<accession>A0A6N8IV32</accession>
<dbReference type="Pfam" id="PF01814">
    <property type="entry name" value="Hemerythrin"/>
    <property type="match status" value="1"/>
</dbReference>
<protein>
    <submittedName>
        <fullName evidence="2">Hemerythrin domain-containing protein</fullName>
    </submittedName>
</protein>
<comment type="caution">
    <text evidence="2">The sequence shown here is derived from an EMBL/GenBank/DDBJ whole genome shotgun (WGS) entry which is preliminary data.</text>
</comment>
<reference evidence="2 3" key="1">
    <citation type="submission" date="2019-12" db="EMBL/GenBank/DDBJ databases">
        <authorList>
            <person name="Huq M.A."/>
        </authorList>
    </citation>
    <scope>NUCLEOTIDE SEQUENCE [LARGE SCALE GENOMIC DNA]</scope>
    <source>
        <strain evidence="2 3">MAH-25</strain>
    </source>
</reference>
<dbReference type="InterPro" id="IPR012312">
    <property type="entry name" value="Hemerythrin-like"/>
</dbReference>
<dbReference type="PANTHER" id="PTHR39966">
    <property type="entry name" value="BLL2471 PROTEIN-RELATED"/>
    <property type="match status" value="1"/>
</dbReference>
<evidence type="ECO:0000259" key="1">
    <source>
        <dbReference type="Pfam" id="PF01814"/>
    </source>
</evidence>
<name>A0A6N8IV32_9BURK</name>